<evidence type="ECO:0000256" key="1">
    <source>
        <dbReference type="ARBA" id="ARBA00010790"/>
    </source>
</evidence>
<dbReference type="PROSITE" id="PS00624">
    <property type="entry name" value="GMC_OXRED_2"/>
    <property type="match status" value="1"/>
</dbReference>
<dbReference type="Pfam" id="PF00732">
    <property type="entry name" value="GMC_oxred_N"/>
    <property type="match status" value="1"/>
</dbReference>
<evidence type="ECO:0000256" key="3">
    <source>
        <dbReference type="SAM" id="MobiDB-lite"/>
    </source>
</evidence>
<evidence type="ECO:0000256" key="2">
    <source>
        <dbReference type="PIRSR" id="PIRSR000137-2"/>
    </source>
</evidence>
<dbReference type="AlphaFoldDB" id="A0A1J9SCZ5"/>
<dbReference type="InterPro" id="IPR012132">
    <property type="entry name" value="GMC_OxRdtase"/>
</dbReference>
<dbReference type="STRING" id="236234.A0A1J9SCZ5"/>
<dbReference type="PIRSF" id="PIRSF000137">
    <property type="entry name" value="Alcohol_oxidase"/>
    <property type="match status" value="1"/>
</dbReference>
<dbReference type="InterPro" id="IPR000172">
    <property type="entry name" value="GMC_OxRdtase_N"/>
</dbReference>
<keyword evidence="2" id="KW-0285">Flavoprotein</keyword>
<feature type="binding site" evidence="2">
    <location>
        <position position="275"/>
    </location>
    <ligand>
        <name>FAD</name>
        <dbReference type="ChEBI" id="CHEBI:57692"/>
    </ligand>
</feature>
<gene>
    <name evidence="5" type="ORF">BKCO1_6000230</name>
</gene>
<feature type="compositionally biased region" description="Acidic residues" evidence="3">
    <location>
        <begin position="281"/>
        <end position="290"/>
    </location>
</feature>
<dbReference type="Gene3D" id="3.50.50.60">
    <property type="entry name" value="FAD/NAD(P)-binding domain"/>
    <property type="match status" value="1"/>
</dbReference>
<dbReference type="OrthoDB" id="269227at2759"/>
<dbReference type="SUPFAM" id="SSF51905">
    <property type="entry name" value="FAD/NAD(P)-binding domain"/>
    <property type="match status" value="1"/>
</dbReference>
<keyword evidence="2" id="KW-0274">FAD</keyword>
<feature type="compositionally biased region" description="Acidic residues" evidence="3">
    <location>
        <begin position="698"/>
        <end position="708"/>
    </location>
</feature>
<sequence>MGDAANGANGTSPTLPALVTSASAFLEKEYDYVIIGGGTAGLVLAARLTENPDINVGVLEAGKNKLNDQLVDTPGLFMQMLGHPEYDWNWKSAPQASLPLTPASNECYSKLTSMVTGGHEWHRAQHTPRYVRGSERDYDDWAALSNDPGWSFANMRQYITKHQTLEPIPDSITNRAAMSTIGVNHGTSGPIHTSFNDTRLPIEDAFLAGADEAAHIAEKPVDAWGGDHYGFYNGLGSVYRSGALAGKRSYAARGYFSEGGVAARENLRVLCEARVTRVVLDDDDDDDDDHAGEGDDHQGNAGHHRVVSASGVAFVHGDEGRQYEVKARREVLLCAGAIQSPQVLELSGIGDPKVLAAAGVECRVELPSVGENFQDHVVTGAAYQLAPGVISADSLWHPEAMAEAQRALVEEAAGPLTATASGQGFVSYKRLVSKEELDKTVASIRETQRTSTPFQQRQLELIIKHLEDDKSANVQYILIPARGNLTDESIQDQSKLWLPGDPAQPEVIWGCALQYPVSRGSVHIASADPLAAPTINPAYLTHPADTSVLAAGLSLADRIARAPSLSPHLSARLSPPPDIDLQDVSAGGAAASAVKNWSMGEYHVAGGCAMGDTLDGKLRVRGVEGLRVVDASAFPGHVSGNCQSSVYALAERGADLVKEEAAEAEETEEAEAQEKQKKKQKKQKQKRGGEGPVRLVDGDEGGLWDGGE</sequence>
<dbReference type="Pfam" id="PF05834">
    <property type="entry name" value="Lycopene_cycl"/>
    <property type="match status" value="1"/>
</dbReference>
<organism evidence="5 6">
    <name type="scientific">Diplodia corticola</name>
    <dbReference type="NCBI Taxonomy" id="236234"/>
    <lineage>
        <taxon>Eukaryota</taxon>
        <taxon>Fungi</taxon>
        <taxon>Dikarya</taxon>
        <taxon>Ascomycota</taxon>
        <taxon>Pezizomycotina</taxon>
        <taxon>Dothideomycetes</taxon>
        <taxon>Dothideomycetes incertae sedis</taxon>
        <taxon>Botryosphaeriales</taxon>
        <taxon>Botryosphaeriaceae</taxon>
        <taxon>Diplodia</taxon>
    </lineage>
</organism>
<dbReference type="EMBL" id="MNUE01000006">
    <property type="protein sequence ID" value="OJD37724.1"/>
    <property type="molecule type" value="Genomic_DNA"/>
</dbReference>
<dbReference type="Pfam" id="PF05199">
    <property type="entry name" value="GMC_oxred_C"/>
    <property type="match status" value="1"/>
</dbReference>
<evidence type="ECO:0000259" key="4">
    <source>
        <dbReference type="PROSITE" id="PS00624"/>
    </source>
</evidence>
<evidence type="ECO:0000313" key="5">
    <source>
        <dbReference type="EMBL" id="OJD37724.1"/>
    </source>
</evidence>
<dbReference type="Gene3D" id="3.30.560.10">
    <property type="entry name" value="Glucose Oxidase, domain 3"/>
    <property type="match status" value="1"/>
</dbReference>
<feature type="region of interest" description="Disordered" evidence="3">
    <location>
        <begin position="660"/>
        <end position="708"/>
    </location>
</feature>
<proteinExistence type="inferred from homology"/>
<dbReference type="PANTHER" id="PTHR11552:SF210">
    <property type="entry name" value="GLUCOSE-METHANOL-CHOLINE OXIDOREDUCTASE N-TERMINAL DOMAIN-CONTAINING PROTEIN-RELATED"/>
    <property type="match status" value="1"/>
</dbReference>
<protein>
    <submittedName>
        <fullName evidence="5">Alcohol oxidase</fullName>
    </submittedName>
</protein>
<dbReference type="Proteomes" id="UP000183809">
    <property type="component" value="Unassembled WGS sequence"/>
</dbReference>
<dbReference type="PANTHER" id="PTHR11552">
    <property type="entry name" value="GLUCOSE-METHANOL-CHOLINE GMC OXIDOREDUCTASE"/>
    <property type="match status" value="1"/>
</dbReference>
<accession>A0A1J9SCZ5</accession>
<reference evidence="5 6" key="1">
    <citation type="submission" date="2016-10" db="EMBL/GenBank/DDBJ databases">
        <title>Proteomics and genomics reveal pathogen-plant mechanisms compatible with a hemibiotrophic lifestyle of Diplodia corticola.</title>
        <authorList>
            <person name="Fernandes I."/>
            <person name="De Jonge R."/>
            <person name="Van De Peer Y."/>
            <person name="Devreese B."/>
            <person name="Alves A."/>
            <person name="Esteves A.C."/>
        </authorList>
    </citation>
    <scope>NUCLEOTIDE SEQUENCE [LARGE SCALE GENOMIC DNA]</scope>
    <source>
        <strain evidence="5 6">CBS 112549</strain>
    </source>
</reference>
<comment type="caution">
    <text evidence="5">The sequence shown here is derived from an EMBL/GenBank/DDBJ whole genome shotgun (WGS) entry which is preliminary data.</text>
</comment>
<evidence type="ECO:0000313" key="6">
    <source>
        <dbReference type="Proteomes" id="UP000183809"/>
    </source>
</evidence>
<dbReference type="InterPro" id="IPR007867">
    <property type="entry name" value="GMC_OxRtase_C"/>
</dbReference>
<dbReference type="GO" id="GO:0050660">
    <property type="term" value="F:flavin adenine dinucleotide binding"/>
    <property type="evidence" value="ECO:0007669"/>
    <property type="project" value="InterPro"/>
</dbReference>
<keyword evidence="6" id="KW-1185">Reference proteome</keyword>
<feature type="compositionally biased region" description="Acidic residues" evidence="3">
    <location>
        <begin position="662"/>
        <end position="671"/>
    </location>
</feature>
<name>A0A1J9SCZ5_9PEZI</name>
<feature type="compositionally biased region" description="Basic residues" evidence="3">
    <location>
        <begin position="676"/>
        <end position="686"/>
    </location>
</feature>
<comment type="cofactor">
    <cofactor evidence="2">
        <name>FAD</name>
        <dbReference type="ChEBI" id="CHEBI:57692"/>
    </cofactor>
</comment>
<feature type="region of interest" description="Disordered" evidence="3">
    <location>
        <begin position="281"/>
        <end position="303"/>
    </location>
</feature>
<dbReference type="InterPro" id="IPR036188">
    <property type="entry name" value="FAD/NAD-bd_sf"/>
</dbReference>
<feature type="domain" description="Glucose-methanol-choline oxidoreductase N-terminal" evidence="4">
    <location>
        <begin position="336"/>
        <end position="350"/>
    </location>
</feature>
<dbReference type="RefSeq" id="XP_020133839.1">
    <property type="nucleotide sequence ID" value="XM_020277884.1"/>
</dbReference>
<dbReference type="SUPFAM" id="SSF54373">
    <property type="entry name" value="FAD-linked reductases, C-terminal domain"/>
    <property type="match status" value="1"/>
</dbReference>
<dbReference type="GeneID" id="31018145"/>
<dbReference type="GO" id="GO:0016614">
    <property type="term" value="F:oxidoreductase activity, acting on CH-OH group of donors"/>
    <property type="evidence" value="ECO:0007669"/>
    <property type="project" value="InterPro"/>
</dbReference>
<comment type="similarity">
    <text evidence="1">Belongs to the GMC oxidoreductase family.</text>
</comment>